<gene>
    <name evidence="2" type="ORF">GTQ45_05000</name>
</gene>
<name>A0A845Q8W8_9HYPH</name>
<evidence type="ECO:0000256" key="1">
    <source>
        <dbReference type="SAM" id="Phobius"/>
    </source>
</evidence>
<dbReference type="Proteomes" id="UP000470384">
    <property type="component" value="Unassembled WGS sequence"/>
</dbReference>
<comment type="caution">
    <text evidence="2">The sequence shown here is derived from an EMBL/GenBank/DDBJ whole genome shotgun (WGS) entry which is preliminary data.</text>
</comment>
<keyword evidence="1" id="KW-0472">Membrane</keyword>
<dbReference type="AlphaFoldDB" id="A0A845Q8W8"/>
<sequence length="344" mass="38544">MGMLDKVRDSARSLRNKWAYRDTSGTVGRPAASRSWVPSLEGVWLRRLAIALAVFLLLYYPIGAFITHKVDDTLAYEIQGEVLPGQSRAVAITADLIDREVNQNGWVANDPFFVPAAILDNMPNFQKGVVAALARFSFELTDQLGRTRGSSEADADLQAAAGLLQYPGDVWVWDPTTSLVPTATSEAQYRKAMRALRNYNSRLAAGDATFQRRADNLQATLDRIALDLGSTSAVLDRHVVEESGFPIDTSADDLFYFTKGQVYGYYMILRELRRDFDQLLVERELAQPWDELMASMQQTVDLNPWVVIDGAPDAQFFPSHLATQGFYLLRARTQLREITNILLK</sequence>
<keyword evidence="3" id="KW-1185">Reference proteome</keyword>
<evidence type="ECO:0000313" key="3">
    <source>
        <dbReference type="Proteomes" id="UP000470384"/>
    </source>
</evidence>
<dbReference type="RefSeq" id="WP_160587092.1">
    <property type="nucleotide sequence ID" value="NZ_BMHN01000001.1"/>
</dbReference>
<reference evidence="2 3" key="1">
    <citation type="journal article" date="2016" name="Int. J. Syst. Evol. Microbiol.">
        <title>Pyruvatibacter mobilis gen. nov., sp. nov., a marine bacterium from the culture broth of Picochlorum sp. 122.</title>
        <authorList>
            <person name="Wang G."/>
            <person name="Tang M."/>
            <person name="Wu H."/>
            <person name="Dai S."/>
            <person name="Li T."/>
            <person name="Chen C."/>
            <person name="He H."/>
            <person name="Fan J."/>
            <person name="Xiang W."/>
            <person name="Li X."/>
        </authorList>
    </citation>
    <scope>NUCLEOTIDE SEQUENCE [LARGE SCALE GENOMIC DNA]</scope>
    <source>
        <strain evidence="2 3">GYP-11</strain>
    </source>
</reference>
<keyword evidence="1" id="KW-1133">Transmembrane helix</keyword>
<dbReference type="OrthoDB" id="7594726at2"/>
<dbReference type="EMBL" id="WXYQ01000004">
    <property type="protein sequence ID" value="NBG95083.1"/>
    <property type="molecule type" value="Genomic_DNA"/>
</dbReference>
<feature type="transmembrane region" description="Helical" evidence="1">
    <location>
        <begin position="44"/>
        <end position="62"/>
    </location>
</feature>
<dbReference type="GeneID" id="300655998"/>
<organism evidence="2 3">
    <name type="scientific">Pyruvatibacter mobilis</name>
    <dbReference type="NCBI Taxonomy" id="1712261"/>
    <lineage>
        <taxon>Bacteria</taxon>
        <taxon>Pseudomonadati</taxon>
        <taxon>Pseudomonadota</taxon>
        <taxon>Alphaproteobacteria</taxon>
        <taxon>Hyphomicrobiales</taxon>
        <taxon>Parvibaculaceae</taxon>
        <taxon>Pyruvatibacter</taxon>
    </lineage>
</organism>
<accession>A0A845Q8W8</accession>
<dbReference type="Pfam" id="PF10095">
    <property type="entry name" value="DUF2333"/>
    <property type="match status" value="1"/>
</dbReference>
<evidence type="ECO:0000313" key="2">
    <source>
        <dbReference type="EMBL" id="NBG95083.1"/>
    </source>
</evidence>
<proteinExistence type="predicted"/>
<dbReference type="InterPro" id="IPR016936">
    <property type="entry name" value="UCP029693"/>
</dbReference>
<protein>
    <submittedName>
        <fullName evidence="2">DUF2333 family protein</fullName>
    </submittedName>
</protein>
<keyword evidence="1" id="KW-0812">Transmembrane</keyword>